<sequence>MGENHIIEDEGDNSVNSLGKEVGEIVMMDIDAFEEVNQDDLHKDNLEIAVATSSAPLALGKCVDGLSAAKANVEFSVNARTQTLQHLRNSDVTLLGARGKRKPIDPFEEKEDLCEGETRRHYYGDNSLVGMMDEGHPRAFEEAATEEGNQHEREVVTKEAKLQMSNTKDDALLTQLQRSMYELMQPTKM</sequence>
<reference evidence="1 2" key="1">
    <citation type="journal article" date="2024" name="G3 (Bethesda)">
        <title>Genome assembly of Hibiscus sabdariffa L. provides insights into metabolisms of medicinal natural products.</title>
        <authorList>
            <person name="Kim T."/>
        </authorList>
    </citation>
    <scope>NUCLEOTIDE SEQUENCE [LARGE SCALE GENOMIC DNA]</scope>
    <source>
        <strain evidence="1">TK-2024</strain>
        <tissue evidence="1">Old leaves</tissue>
    </source>
</reference>
<evidence type="ECO:0000313" key="2">
    <source>
        <dbReference type="Proteomes" id="UP001396334"/>
    </source>
</evidence>
<dbReference type="EMBL" id="JBBPBN010000022">
    <property type="protein sequence ID" value="KAK9012154.1"/>
    <property type="molecule type" value="Genomic_DNA"/>
</dbReference>
<comment type="caution">
    <text evidence="1">The sequence shown here is derived from an EMBL/GenBank/DDBJ whole genome shotgun (WGS) entry which is preliminary data.</text>
</comment>
<gene>
    <name evidence="1" type="ORF">V6N11_040223</name>
</gene>
<protein>
    <submittedName>
        <fullName evidence="1">Uncharacterized protein</fullName>
    </submittedName>
</protein>
<accession>A0ABR2RH47</accession>
<organism evidence="1 2">
    <name type="scientific">Hibiscus sabdariffa</name>
    <name type="common">roselle</name>
    <dbReference type="NCBI Taxonomy" id="183260"/>
    <lineage>
        <taxon>Eukaryota</taxon>
        <taxon>Viridiplantae</taxon>
        <taxon>Streptophyta</taxon>
        <taxon>Embryophyta</taxon>
        <taxon>Tracheophyta</taxon>
        <taxon>Spermatophyta</taxon>
        <taxon>Magnoliopsida</taxon>
        <taxon>eudicotyledons</taxon>
        <taxon>Gunneridae</taxon>
        <taxon>Pentapetalae</taxon>
        <taxon>rosids</taxon>
        <taxon>malvids</taxon>
        <taxon>Malvales</taxon>
        <taxon>Malvaceae</taxon>
        <taxon>Malvoideae</taxon>
        <taxon>Hibiscus</taxon>
    </lineage>
</organism>
<proteinExistence type="predicted"/>
<dbReference type="Proteomes" id="UP001396334">
    <property type="component" value="Unassembled WGS sequence"/>
</dbReference>
<name>A0ABR2RH47_9ROSI</name>
<keyword evidence="2" id="KW-1185">Reference proteome</keyword>
<evidence type="ECO:0000313" key="1">
    <source>
        <dbReference type="EMBL" id="KAK9012154.1"/>
    </source>
</evidence>